<feature type="region of interest" description="Disordered" evidence="1">
    <location>
        <begin position="328"/>
        <end position="352"/>
    </location>
</feature>
<feature type="compositionally biased region" description="Basic and acidic residues" evidence="1">
    <location>
        <begin position="332"/>
        <end position="349"/>
    </location>
</feature>
<name>A0AAD1XIH6_EUPCR</name>
<feature type="compositionally biased region" description="Polar residues" evidence="1">
    <location>
        <begin position="425"/>
        <end position="437"/>
    </location>
</feature>
<reference evidence="2" key="1">
    <citation type="submission" date="2023-07" db="EMBL/GenBank/DDBJ databases">
        <authorList>
            <consortium name="AG Swart"/>
            <person name="Singh M."/>
            <person name="Singh A."/>
            <person name="Seah K."/>
            <person name="Emmerich C."/>
        </authorList>
    </citation>
    <scope>NUCLEOTIDE SEQUENCE</scope>
    <source>
        <strain evidence="2">DP1</strain>
    </source>
</reference>
<feature type="region of interest" description="Disordered" evidence="1">
    <location>
        <begin position="224"/>
        <end position="246"/>
    </location>
</feature>
<proteinExistence type="predicted"/>
<evidence type="ECO:0000313" key="3">
    <source>
        <dbReference type="Proteomes" id="UP001295684"/>
    </source>
</evidence>
<feature type="compositionally biased region" description="Polar residues" evidence="1">
    <location>
        <begin position="233"/>
        <end position="246"/>
    </location>
</feature>
<dbReference type="AlphaFoldDB" id="A0AAD1XIH6"/>
<comment type="caution">
    <text evidence="2">The sequence shown here is derived from an EMBL/GenBank/DDBJ whole genome shotgun (WGS) entry which is preliminary data.</text>
</comment>
<organism evidence="2 3">
    <name type="scientific">Euplotes crassus</name>
    <dbReference type="NCBI Taxonomy" id="5936"/>
    <lineage>
        <taxon>Eukaryota</taxon>
        <taxon>Sar</taxon>
        <taxon>Alveolata</taxon>
        <taxon>Ciliophora</taxon>
        <taxon>Intramacronucleata</taxon>
        <taxon>Spirotrichea</taxon>
        <taxon>Hypotrichia</taxon>
        <taxon>Euplotida</taxon>
        <taxon>Euplotidae</taxon>
        <taxon>Moneuplotes</taxon>
    </lineage>
</organism>
<feature type="region of interest" description="Disordered" evidence="1">
    <location>
        <begin position="423"/>
        <end position="468"/>
    </location>
</feature>
<dbReference type="Proteomes" id="UP001295684">
    <property type="component" value="Unassembled WGS sequence"/>
</dbReference>
<evidence type="ECO:0000313" key="2">
    <source>
        <dbReference type="EMBL" id="CAI2373277.1"/>
    </source>
</evidence>
<protein>
    <submittedName>
        <fullName evidence="2">Uncharacterized protein</fullName>
    </submittedName>
</protein>
<accession>A0AAD1XIH6</accession>
<sequence length="668" mass="76484">MIQPGSGQNSFTRYLQPEDCAESFQTRRYRSNVLFSEKIEDMYQQSADLCINKEQIKPKKRIHQLDYNLESALRSASKNQEEELPKRAYLEEQKVTNNDKGYLFTPRITTEEKLNCIAEPGPVNPKNSHISHNANTLASTMERVLLHDHDEVIYADKNHRDIKLHQTLQPLSQPLRFTDKKGCAKFPAQAFDTSNQPQTLSKIQNKRYQIILDDTLDQILSLSPSKSPKSSILHSTPSESFSNYSSEEIEIPIEQEEEEEKEIFLVQQVNSSEESNHMKDRVEASLSEAAQVQTVEAQAEGEAKEVKKKLKSIGQYYQPKRLNLKQKFSRGSSEKEKGFNGKFEREDTQKSSLVDTFKPTQNESICKINTCIKSNLKYETPPKLKFSSQKIDIQKAIPTNLSPQKLLKNISPQKATLPCSAKVQPYSQNSTQKSKNPAQKIEQQDQPCNNKPCFSEVNEDRSGKHSSIASPIARLNNCQSRTYIETFISVQEGPAELFPNQNPKVHNHQLFNGSGKKEQALSKYIDPLLCHQQFRNTGCCTDRNNRKTNFNRDKYPLEGGQPKDCDLTPRKRDERLYRCVAEALTPNRHLLQRKQLNVSKNTSKPKVIIGDFQDSRFFEGTTESFQKARRAGKVMQKLMETNSSQEEDSHDAYVNSPYIRASNFRSQK</sequence>
<gene>
    <name evidence="2" type="ORF">ECRASSUSDP1_LOCUS14618</name>
</gene>
<keyword evidence="3" id="KW-1185">Reference proteome</keyword>
<evidence type="ECO:0000256" key="1">
    <source>
        <dbReference type="SAM" id="MobiDB-lite"/>
    </source>
</evidence>
<dbReference type="EMBL" id="CAMPGE010014616">
    <property type="protein sequence ID" value="CAI2373277.1"/>
    <property type="molecule type" value="Genomic_DNA"/>
</dbReference>